<keyword evidence="3 6" id="KW-0812">Transmembrane</keyword>
<dbReference type="InterPro" id="IPR003838">
    <property type="entry name" value="ABC3_permease_C"/>
</dbReference>
<evidence type="ECO:0000256" key="2">
    <source>
        <dbReference type="ARBA" id="ARBA00022475"/>
    </source>
</evidence>
<dbReference type="RefSeq" id="WP_145327807.1">
    <property type="nucleotide sequence ID" value="NZ_JBPFPU010000002.1"/>
</dbReference>
<reference evidence="9 10" key="1">
    <citation type="journal article" date="2015" name="Stand. Genomic Sci.">
        <title>Genomic Encyclopedia of Bacterial and Archaeal Type Strains, Phase III: the genomes of soil and plant-associated and newly described type strains.</title>
        <authorList>
            <person name="Whitman W.B."/>
            <person name="Woyke T."/>
            <person name="Klenk H.P."/>
            <person name="Zhou Y."/>
            <person name="Lilburn T.G."/>
            <person name="Beck B.J."/>
            <person name="De Vos P."/>
            <person name="Vandamme P."/>
            <person name="Eisen J.A."/>
            <person name="Garrity G."/>
            <person name="Hugenholtz P."/>
            <person name="Kyrpides N.C."/>
        </authorList>
    </citation>
    <scope>NUCLEOTIDE SEQUENCE [LARGE SCALE GENOMIC DNA]</scope>
    <source>
        <strain evidence="9 10">CGMCC 1.6855</strain>
    </source>
</reference>
<evidence type="ECO:0000256" key="3">
    <source>
        <dbReference type="ARBA" id="ARBA00022692"/>
    </source>
</evidence>
<comment type="caution">
    <text evidence="9">The sequence shown here is derived from an EMBL/GenBank/DDBJ whole genome shotgun (WGS) entry which is preliminary data.</text>
</comment>
<dbReference type="AlphaFoldDB" id="A0A562MMA6"/>
<comment type="subcellular location">
    <subcellularLocation>
        <location evidence="1">Cell membrane</location>
        <topology evidence="1">Multi-pass membrane protein</topology>
    </subcellularLocation>
</comment>
<accession>A0A562MMA6</accession>
<dbReference type="Pfam" id="PF02687">
    <property type="entry name" value="FtsX"/>
    <property type="match status" value="2"/>
</dbReference>
<evidence type="ECO:0000259" key="7">
    <source>
        <dbReference type="Pfam" id="PF02687"/>
    </source>
</evidence>
<protein>
    <submittedName>
        <fullName evidence="9">FtsX-like permease family protein</fullName>
    </submittedName>
</protein>
<evidence type="ECO:0000256" key="4">
    <source>
        <dbReference type="ARBA" id="ARBA00022989"/>
    </source>
</evidence>
<gene>
    <name evidence="9" type="ORF">IQ31_01834</name>
</gene>
<feature type="domain" description="MacB-like periplasmic core" evidence="8">
    <location>
        <begin position="20"/>
        <end position="245"/>
    </location>
</feature>
<keyword evidence="5 6" id="KW-0472">Membrane</keyword>
<evidence type="ECO:0000313" key="9">
    <source>
        <dbReference type="EMBL" id="TWI21019.1"/>
    </source>
</evidence>
<keyword evidence="2" id="KW-1003">Cell membrane</keyword>
<evidence type="ECO:0000313" key="10">
    <source>
        <dbReference type="Proteomes" id="UP000315908"/>
    </source>
</evidence>
<dbReference type="Pfam" id="PF12704">
    <property type="entry name" value="MacB_PCD"/>
    <property type="match status" value="1"/>
</dbReference>
<feature type="transmembrane region" description="Helical" evidence="6">
    <location>
        <begin position="723"/>
        <end position="742"/>
    </location>
</feature>
<feature type="transmembrane region" description="Helical" evidence="6">
    <location>
        <begin position="757"/>
        <end position="777"/>
    </location>
</feature>
<feature type="transmembrane region" description="Helical" evidence="6">
    <location>
        <begin position="375"/>
        <end position="404"/>
    </location>
</feature>
<evidence type="ECO:0000256" key="5">
    <source>
        <dbReference type="ARBA" id="ARBA00023136"/>
    </source>
</evidence>
<feature type="domain" description="ABC3 transporter permease C-terminal" evidence="7">
    <location>
        <begin position="289"/>
        <end position="404"/>
    </location>
</feature>
<dbReference type="InterPro" id="IPR050250">
    <property type="entry name" value="Macrolide_Exporter_MacB"/>
</dbReference>
<name>A0A562MMA6_9SPHI</name>
<dbReference type="PANTHER" id="PTHR30572">
    <property type="entry name" value="MEMBRANE COMPONENT OF TRANSPORTER-RELATED"/>
    <property type="match status" value="1"/>
</dbReference>
<dbReference type="InterPro" id="IPR025857">
    <property type="entry name" value="MacB_PCD"/>
</dbReference>
<feature type="transmembrane region" description="Helical" evidence="6">
    <location>
        <begin position="330"/>
        <end position="355"/>
    </location>
</feature>
<feature type="transmembrane region" description="Helical" evidence="6">
    <location>
        <begin position="283"/>
        <end position="309"/>
    </location>
</feature>
<keyword evidence="4 6" id="KW-1133">Transmembrane helix</keyword>
<evidence type="ECO:0000256" key="1">
    <source>
        <dbReference type="ARBA" id="ARBA00004651"/>
    </source>
</evidence>
<proteinExistence type="predicted"/>
<feature type="domain" description="ABC3 transporter permease C-terminal" evidence="7">
    <location>
        <begin position="674"/>
        <end position="787"/>
    </location>
</feature>
<dbReference type="Proteomes" id="UP000315908">
    <property type="component" value="Unassembled WGS sequence"/>
</dbReference>
<feature type="transmembrane region" description="Helical" evidence="6">
    <location>
        <begin position="671"/>
        <end position="696"/>
    </location>
</feature>
<dbReference type="PANTHER" id="PTHR30572:SF18">
    <property type="entry name" value="ABC-TYPE MACROLIDE FAMILY EXPORT SYSTEM PERMEASE COMPONENT 2"/>
    <property type="match status" value="1"/>
</dbReference>
<evidence type="ECO:0000256" key="6">
    <source>
        <dbReference type="SAM" id="Phobius"/>
    </source>
</evidence>
<dbReference type="GO" id="GO:0005886">
    <property type="term" value="C:plasma membrane"/>
    <property type="evidence" value="ECO:0007669"/>
    <property type="project" value="UniProtKB-SubCell"/>
</dbReference>
<dbReference type="GO" id="GO:0022857">
    <property type="term" value="F:transmembrane transporter activity"/>
    <property type="evidence" value="ECO:0007669"/>
    <property type="project" value="TreeGrafter"/>
</dbReference>
<feature type="transmembrane region" description="Helical" evidence="6">
    <location>
        <begin position="21"/>
        <end position="40"/>
    </location>
</feature>
<feature type="transmembrane region" description="Helical" evidence="6">
    <location>
        <begin position="425"/>
        <end position="445"/>
    </location>
</feature>
<sequence>MIQLYFKSALRQLFKHGYYTMLTICGLGLAMACSLFIYIYNSFQLSFDQFHVDKDRTFLVVQDLKLDKIEHSKGGAYAMYDAISREIPQVEKTALYIDNKNLTLRIEDQLYQTAGKASFTSSSYFNILNFPWIQGKPEELDQPNTVALTKSISKIYFKDENPIGKIILVDGKFPIKVIGIIDDSKRNSDFRSDIYISLNSLTNLWQIPKDDGFFLNWGYTNSSNNIILKLKHTSDQAAVEKSIQKLITKYWDKDVLQYFHYKLLPLPHFHFDANYGKGTQRTLLNILVVIAVGIGGMAFINYSNIVFAQQMNRSVEMGVRKILGSSKQQLYYQFLIETLLLTACSVLFALLLLSLSISWANQYLFEDEPVQIINLYSFLGTIGILWAATALVTSVYPLIFVNRMKIQQALKKLTLGPWSLTRKSFIVVQNVIAMILLIATFVIVLQVNHLKQTDIGFNREQVVLFPMTNNMLKSKEKIVHFLRDRTEVQSFTFCDNPPSHEKVWGGTFQFDNRSEWEKWPAKYAIGDSTYIRTFHIKLLAGRNFDDNPQNPEFLVNQQMATTLGFKNPNDILGRNLNAGGLNEEHIGKIVGVVADFSTNSLNEPISPTVIGYNESRLKNLAVKFKGHKQDILLKTLALQWKNWYPDEVFQYKFYDQQIANLYKKEALVEKLIWIAAIVSLCISSLGFLGLLSINILKRTKEIGIRKVLGASVSGIVILLSQDFFKWMAIAFTIATPVAYYLMEHWLTNFPFRIEISWWIFFLAFCTGLILTLSVITLQSIKAAIANPVHSLRNE</sequence>
<dbReference type="PROSITE" id="PS51257">
    <property type="entry name" value="PROKAR_LIPOPROTEIN"/>
    <property type="match status" value="1"/>
</dbReference>
<evidence type="ECO:0000259" key="8">
    <source>
        <dbReference type="Pfam" id="PF12704"/>
    </source>
</evidence>
<organism evidence="9 10">
    <name type="scientific">Sphingobacterium siyangense</name>
    <dbReference type="NCBI Taxonomy" id="459529"/>
    <lineage>
        <taxon>Bacteria</taxon>
        <taxon>Pseudomonadati</taxon>
        <taxon>Bacteroidota</taxon>
        <taxon>Sphingobacteriia</taxon>
        <taxon>Sphingobacteriales</taxon>
        <taxon>Sphingobacteriaceae</taxon>
        <taxon>Sphingobacterium</taxon>
    </lineage>
</organism>
<dbReference type="EMBL" id="VLKR01000008">
    <property type="protein sequence ID" value="TWI21019.1"/>
    <property type="molecule type" value="Genomic_DNA"/>
</dbReference>
<dbReference type="OrthoDB" id="1451596at2"/>